<dbReference type="OrthoDB" id="6625421at2759"/>
<evidence type="ECO:0000313" key="2">
    <source>
        <dbReference type="Proteomes" id="UP000299102"/>
    </source>
</evidence>
<keyword evidence="2" id="KW-1185">Reference proteome</keyword>
<gene>
    <name evidence="1" type="ORF">EVAR_36611_1</name>
</gene>
<protein>
    <submittedName>
        <fullName evidence="1">Uncharacterized protein</fullName>
    </submittedName>
</protein>
<dbReference type="AlphaFoldDB" id="A0A4C1ZQT4"/>
<sequence>MQERRMEKENVVTRVEKGVLRWFGHLERMNEGGLTKQIYRADVCDERVDKNPRKSERAKKISCAQISGGAGVAPLLTLNDGHRVPQLGLGTWLGGGQVR</sequence>
<reference evidence="1 2" key="1">
    <citation type="journal article" date="2019" name="Commun. Biol.">
        <title>The bagworm genome reveals a unique fibroin gene that provides high tensile strength.</title>
        <authorList>
            <person name="Kono N."/>
            <person name="Nakamura H."/>
            <person name="Ohtoshi R."/>
            <person name="Tomita M."/>
            <person name="Numata K."/>
            <person name="Arakawa K."/>
        </authorList>
    </citation>
    <scope>NUCLEOTIDE SEQUENCE [LARGE SCALE GENOMIC DNA]</scope>
</reference>
<proteinExistence type="predicted"/>
<comment type="caution">
    <text evidence="1">The sequence shown here is derived from an EMBL/GenBank/DDBJ whole genome shotgun (WGS) entry which is preliminary data.</text>
</comment>
<dbReference type="Proteomes" id="UP000299102">
    <property type="component" value="Unassembled WGS sequence"/>
</dbReference>
<evidence type="ECO:0000313" key="1">
    <source>
        <dbReference type="EMBL" id="GBP89017.1"/>
    </source>
</evidence>
<accession>A0A4C1ZQT4</accession>
<organism evidence="1 2">
    <name type="scientific">Eumeta variegata</name>
    <name type="common">Bagworm moth</name>
    <name type="synonym">Eumeta japonica</name>
    <dbReference type="NCBI Taxonomy" id="151549"/>
    <lineage>
        <taxon>Eukaryota</taxon>
        <taxon>Metazoa</taxon>
        <taxon>Ecdysozoa</taxon>
        <taxon>Arthropoda</taxon>
        <taxon>Hexapoda</taxon>
        <taxon>Insecta</taxon>
        <taxon>Pterygota</taxon>
        <taxon>Neoptera</taxon>
        <taxon>Endopterygota</taxon>
        <taxon>Lepidoptera</taxon>
        <taxon>Glossata</taxon>
        <taxon>Ditrysia</taxon>
        <taxon>Tineoidea</taxon>
        <taxon>Psychidae</taxon>
        <taxon>Oiketicinae</taxon>
        <taxon>Eumeta</taxon>
    </lineage>
</organism>
<name>A0A4C1ZQT4_EUMVA</name>
<dbReference type="EMBL" id="BGZK01001971">
    <property type="protein sequence ID" value="GBP89017.1"/>
    <property type="molecule type" value="Genomic_DNA"/>
</dbReference>